<comment type="caution">
    <text evidence="2">The sequence shown here is derived from an EMBL/GenBank/DDBJ whole genome shotgun (WGS) entry which is preliminary data.</text>
</comment>
<dbReference type="Gene3D" id="3.60.10.10">
    <property type="entry name" value="Endonuclease/exonuclease/phosphatase"/>
    <property type="match status" value="1"/>
</dbReference>
<keyword evidence="3" id="KW-1185">Reference proteome</keyword>
<accession>A0ABN9P895</accession>
<gene>
    <name evidence="2" type="ORF">PCOR1329_LOCUS93</name>
</gene>
<evidence type="ECO:0008006" key="4">
    <source>
        <dbReference type="Google" id="ProtNLM"/>
    </source>
</evidence>
<feature type="compositionally biased region" description="Low complexity" evidence="1">
    <location>
        <begin position="779"/>
        <end position="792"/>
    </location>
</feature>
<evidence type="ECO:0000256" key="1">
    <source>
        <dbReference type="SAM" id="MobiDB-lite"/>
    </source>
</evidence>
<dbReference type="EMBL" id="CAUYUJ010000002">
    <property type="protein sequence ID" value="CAK0788137.1"/>
    <property type="molecule type" value="Genomic_DNA"/>
</dbReference>
<sequence length="1102" mass="117836">MAPEKKDRSSPARASTERQPWLRKSCQTATGARVRNSGWNLVCSGCKLHKGVAFGEVVAGAPSKPAPRVNSPPPTAAGPTGDGAPWQYKAMEVKIRQQLQAKHDGDLELARRERRLWQRRRPQQTEDAVDLARIKKLAALIKAGEHMGDSEKDNVQRWKTELEALRTKRQETLPLGKRDHACNRDVKRLEGLSASIGKDVEATKAEIAHLEVKLALQQEQQAKHDKDLAAARALLADLGKQRFHGGKESEAIPPLEDFVAKLEDHPYDEGLDGADALEICQQSQEARDRLLQKPLGHQVPEDDENARSAAERCAQAHQPPAGTTRRPVAARHWLGSLQARPAGPLPPLPPRPPVEASIMPNTDQVDVTVLYSNITEWAPQARGFLQSDRAMRFDGIAFVELRRAEKRAMSITGAVRKDGWKATHSPGVSTGKGGVTGGELVAVRAHLQATTFDHWRGAKGAALCGFAPVVLRAAAGNIVVVALYLRPALGFGKRNRGTLVALGAPLATQKAPWIVLGDWNHEPRQLAQSGWVAKLGGAVALPDVATTCDKGQGRLLDYGLAKDGHQHLFSLKDVLKALDAPRSLPATKRAKAAADPNSRRSRQSHAALQRRAAALPAGLGADFEEVQLGLCRSSAEGTPASALPSPRQHPVGHGASPRPAPPPADGGGPLPAAQADLDQFHDCLASPQVEGHAEVAGLRSPRHAGAVARANFSGVWDPFDDLAEEQFFEAVEGHPPAERRDEPYGAGFYTAMGSSVQSQVSPFGKRSAAIERQAREASEAAGRAGAASGRGALPPERGLAESGRDSAISRAGDAAEVALGPARAVEGGADAAARSASGAAGRAGAASWRGAPPLERGLAELGRDSANSRAGGAPLGAARQVNSDLLCHPFLDKREDQAHALAELHGSWVAQVEAAILQHEGCDKANWAARQGRARGFGATWRQRAASPGRAHLRHPEADAWATHSANLTAILALAASGKDHRQMLWRLDLHRSTLADIGKLSAAKRADQLADYQRRATVILDLPRQEQAAARQLARELAGDAARRALQHGRQALATWAAKATLGQLHRWTKDGDLERLEDPTDDGTLADPVEVMLAKSTTWQ</sequence>
<name>A0ABN9P895_9DINO</name>
<feature type="region of interest" description="Disordered" evidence="1">
    <location>
        <begin position="1"/>
        <end position="28"/>
    </location>
</feature>
<reference evidence="2" key="1">
    <citation type="submission" date="2023-10" db="EMBL/GenBank/DDBJ databases">
        <authorList>
            <person name="Chen Y."/>
            <person name="Shah S."/>
            <person name="Dougan E. K."/>
            <person name="Thang M."/>
            <person name="Chan C."/>
        </authorList>
    </citation>
    <scope>NUCLEOTIDE SEQUENCE [LARGE SCALE GENOMIC DNA]</scope>
</reference>
<protein>
    <recommendedName>
        <fullName evidence="4">Endonuclease/exonuclease/phosphatase domain-containing protein</fullName>
    </recommendedName>
</protein>
<dbReference type="SUPFAM" id="SSF56219">
    <property type="entry name" value="DNase I-like"/>
    <property type="match status" value="1"/>
</dbReference>
<evidence type="ECO:0000313" key="2">
    <source>
        <dbReference type="EMBL" id="CAK0788137.1"/>
    </source>
</evidence>
<dbReference type="Proteomes" id="UP001189429">
    <property type="component" value="Unassembled WGS sequence"/>
</dbReference>
<evidence type="ECO:0000313" key="3">
    <source>
        <dbReference type="Proteomes" id="UP001189429"/>
    </source>
</evidence>
<organism evidence="2 3">
    <name type="scientific">Prorocentrum cordatum</name>
    <dbReference type="NCBI Taxonomy" id="2364126"/>
    <lineage>
        <taxon>Eukaryota</taxon>
        <taxon>Sar</taxon>
        <taxon>Alveolata</taxon>
        <taxon>Dinophyceae</taxon>
        <taxon>Prorocentrales</taxon>
        <taxon>Prorocentraceae</taxon>
        <taxon>Prorocentrum</taxon>
    </lineage>
</organism>
<dbReference type="InterPro" id="IPR036691">
    <property type="entry name" value="Endo/exonu/phosph_ase_sf"/>
</dbReference>
<feature type="compositionally biased region" description="Basic and acidic residues" evidence="1">
    <location>
        <begin position="768"/>
        <end position="778"/>
    </location>
</feature>
<feature type="region of interest" description="Disordered" evidence="1">
    <location>
        <begin position="635"/>
        <end position="674"/>
    </location>
</feature>
<proteinExistence type="predicted"/>
<feature type="region of interest" description="Disordered" evidence="1">
    <location>
        <begin position="62"/>
        <end position="85"/>
    </location>
</feature>
<feature type="region of interest" description="Disordered" evidence="1">
    <location>
        <begin position="768"/>
        <end position="807"/>
    </location>
</feature>
<feature type="compositionally biased region" description="Basic and acidic residues" evidence="1">
    <location>
        <begin position="1"/>
        <end position="10"/>
    </location>
</feature>
<feature type="region of interest" description="Disordered" evidence="1">
    <location>
        <begin position="585"/>
        <end position="611"/>
    </location>
</feature>